<accession>A0A2G8RJX5</accession>
<gene>
    <name evidence="1" type="ORF">P775_01930</name>
</gene>
<name>A0A2G8RJX5_9RHOB</name>
<dbReference type="Proteomes" id="UP000231259">
    <property type="component" value="Unassembled WGS sequence"/>
</dbReference>
<dbReference type="EMBL" id="AWWI01000020">
    <property type="protein sequence ID" value="PIL21906.1"/>
    <property type="molecule type" value="Genomic_DNA"/>
</dbReference>
<sequence length="29" mass="3367">MVYVEDPFGVVFKIYSHSYELTYSNGAYS</sequence>
<protein>
    <submittedName>
        <fullName evidence="1">Uncharacterized protein</fullName>
    </submittedName>
</protein>
<organism evidence="1 2">
    <name type="scientific">Puniceibacterium antarcticum</name>
    <dbReference type="NCBI Taxonomy" id="1206336"/>
    <lineage>
        <taxon>Bacteria</taxon>
        <taxon>Pseudomonadati</taxon>
        <taxon>Pseudomonadota</taxon>
        <taxon>Alphaproteobacteria</taxon>
        <taxon>Rhodobacterales</taxon>
        <taxon>Paracoccaceae</taxon>
        <taxon>Puniceibacterium</taxon>
    </lineage>
</organism>
<evidence type="ECO:0000313" key="1">
    <source>
        <dbReference type="EMBL" id="PIL21906.1"/>
    </source>
</evidence>
<comment type="caution">
    <text evidence="1">The sequence shown here is derived from an EMBL/GenBank/DDBJ whole genome shotgun (WGS) entry which is preliminary data.</text>
</comment>
<evidence type="ECO:0000313" key="2">
    <source>
        <dbReference type="Proteomes" id="UP000231259"/>
    </source>
</evidence>
<reference evidence="1 2" key="1">
    <citation type="submission" date="2013-09" db="EMBL/GenBank/DDBJ databases">
        <title>Genome sequencing of Phaeobacter antarcticus sp. nov. SM1211.</title>
        <authorList>
            <person name="Zhang X.-Y."/>
            <person name="Liu C."/>
            <person name="Chen X.-L."/>
            <person name="Xie B.-B."/>
            <person name="Qin Q.-L."/>
            <person name="Rong J.-C."/>
            <person name="Zhang Y.-Z."/>
        </authorList>
    </citation>
    <scope>NUCLEOTIDE SEQUENCE [LARGE SCALE GENOMIC DNA]</scope>
    <source>
        <strain evidence="1 2">SM1211</strain>
    </source>
</reference>
<dbReference type="AlphaFoldDB" id="A0A2G8RJX5"/>
<proteinExistence type="predicted"/>
<keyword evidence="2" id="KW-1185">Reference proteome</keyword>